<evidence type="ECO:0008006" key="3">
    <source>
        <dbReference type="Google" id="ProtNLM"/>
    </source>
</evidence>
<evidence type="ECO:0000313" key="1">
    <source>
        <dbReference type="EMBL" id="PEM55458.1"/>
    </source>
</evidence>
<reference evidence="1 2" key="1">
    <citation type="submission" date="2017-09" db="EMBL/GenBank/DDBJ databases">
        <title>Large-scale bioinformatics analysis of Bacillus genomes uncovers conserved roles of natural products in bacterial physiology.</title>
        <authorList>
            <consortium name="Agbiome Team Llc"/>
            <person name="Bleich R.M."/>
            <person name="Grubbs K.J."/>
            <person name="Santa Maria K.C."/>
            <person name="Allen S.E."/>
            <person name="Farag S."/>
            <person name="Shank E.A."/>
            <person name="Bowers A."/>
        </authorList>
    </citation>
    <scope>NUCLEOTIDE SEQUENCE [LARGE SCALE GENOMIC DNA]</scope>
    <source>
        <strain evidence="1 2">AFS010764</strain>
    </source>
</reference>
<proteinExistence type="predicted"/>
<dbReference type="AlphaFoldDB" id="A0A2B5X7U4"/>
<dbReference type="RefSeq" id="WP_097822048.1">
    <property type="nucleotide sequence ID" value="NZ_NUDL01000041.1"/>
</dbReference>
<gene>
    <name evidence="1" type="ORF">CN611_14400</name>
</gene>
<protein>
    <recommendedName>
        <fullName evidence="3">DUF4352 domain-containing protein</fullName>
    </recommendedName>
</protein>
<evidence type="ECO:0000313" key="2">
    <source>
        <dbReference type="Proteomes" id="UP000220621"/>
    </source>
</evidence>
<comment type="caution">
    <text evidence="1">The sequence shown here is derived from an EMBL/GenBank/DDBJ whole genome shotgun (WGS) entry which is preliminary data.</text>
</comment>
<organism evidence="1 2">
    <name type="scientific">Bacillus wiedmannii</name>
    <dbReference type="NCBI Taxonomy" id="1890302"/>
    <lineage>
        <taxon>Bacteria</taxon>
        <taxon>Bacillati</taxon>
        <taxon>Bacillota</taxon>
        <taxon>Bacilli</taxon>
        <taxon>Bacillales</taxon>
        <taxon>Bacillaceae</taxon>
        <taxon>Bacillus</taxon>
        <taxon>Bacillus cereus group</taxon>
    </lineage>
</organism>
<sequence>MNKKKIGIITIVFLILGTTYYFLYTNVNKNTPAKVNVSTFQPGEVVKFEDVSMTVKYEMSNKPFEGNEESPKVYKYLKFYVTIENNGKNEINPSYILDNNDVRIGNQLFASETKGEISKIQPNQSKTYLKYSALTRDDVKYGVYYSILPTIKKSMLLSKEEQKQVMLNPIEWVVMKKEG</sequence>
<accession>A0A2B5X7U4</accession>
<dbReference type="Proteomes" id="UP000220621">
    <property type="component" value="Unassembled WGS sequence"/>
</dbReference>
<dbReference type="EMBL" id="NUDL01000041">
    <property type="protein sequence ID" value="PEM55458.1"/>
    <property type="molecule type" value="Genomic_DNA"/>
</dbReference>
<name>A0A2B5X7U4_9BACI</name>